<dbReference type="InterPro" id="IPR036465">
    <property type="entry name" value="vWFA_dom_sf"/>
</dbReference>
<keyword evidence="3 5" id="KW-1133">Transmembrane helix</keyword>
<evidence type="ECO:0000256" key="5">
    <source>
        <dbReference type="SAM" id="Phobius"/>
    </source>
</evidence>
<evidence type="ECO:0000256" key="2">
    <source>
        <dbReference type="ARBA" id="ARBA00022692"/>
    </source>
</evidence>
<keyword evidence="1" id="KW-1003">Cell membrane</keyword>
<evidence type="ECO:0000313" key="8">
    <source>
        <dbReference type="Proteomes" id="UP000198670"/>
    </source>
</evidence>
<dbReference type="AlphaFoldDB" id="A0A1I3TT57"/>
<accession>A0A1I3TT57</accession>
<dbReference type="InterPro" id="IPR002035">
    <property type="entry name" value="VWF_A"/>
</dbReference>
<feature type="domain" description="VWFA" evidence="6">
    <location>
        <begin position="91"/>
        <end position="290"/>
    </location>
</feature>
<dbReference type="InterPro" id="IPR050768">
    <property type="entry name" value="UPF0353/GerABKA_families"/>
</dbReference>
<dbReference type="PANTHER" id="PTHR22550">
    <property type="entry name" value="SPORE GERMINATION PROTEIN"/>
    <property type="match status" value="1"/>
</dbReference>
<dbReference type="Pfam" id="PF00092">
    <property type="entry name" value="VWA"/>
    <property type="match status" value="1"/>
</dbReference>
<evidence type="ECO:0000256" key="3">
    <source>
        <dbReference type="ARBA" id="ARBA00022989"/>
    </source>
</evidence>
<dbReference type="InterPro" id="IPR024163">
    <property type="entry name" value="Aerotolerance_reg_N"/>
</dbReference>
<feature type="transmembrane region" description="Helical" evidence="5">
    <location>
        <begin position="55"/>
        <end position="74"/>
    </location>
</feature>
<dbReference type="PROSITE" id="PS50234">
    <property type="entry name" value="VWFA"/>
    <property type="match status" value="1"/>
</dbReference>
<dbReference type="Proteomes" id="UP000198670">
    <property type="component" value="Unassembled WGS sequence"/>
</dbReference>
<dbReference type="Gene3D" id="3.40.50.410">
    <property type="entry name" value="von Willebrand factor, type A domain"/>
    <property type="match status" value="1"/>
</dbReference>
<keyword evidence="8" id="KW-1185">Reference proteome</keyword>
<evidence type="ECO:0000256" key="1">
    <source>
        <dbReference type="ARBA" id="ARBA00022475"/>
    </source>
</evidence>
<dbReference type="Pfam" id="PF07584">
    <property type="entry name" value="BatA"/>
    <property type="match status" value="1"/>
</dbReference>
<keyword evidence="4 5" id="KW-0472">Membrane</keyword>
<dbReference type="SUPFAM" id="SSF53300">
    <property type="entry name" value="vWA-like"/>
    <property type="match status" value="1"/>
</dbReference>
<dbReference type="RefSeq" id="WP_090631181.1">
    <property type="nucleotide sequence ID" value="NZ_FOQO01000013.1"/>
</dbReference>
<dbReference type="PANTHER" id="PTHR22550:SF5">
    <property type="entry name" value="LEUCINE ZIPPER PROTEIN 4"/>
    <property type="match status" value="1"/>
</dbReference>
<keyword evidence="2 5" id="KW-0812">Transmembrane</keyword>
<name>A0A1I3TT57_9SPHI</name>
<dbReference type="EMBL" id="FOQO01000013">
    <property type="protein sequence ID" value="SFJ73965.1"/>
    <property type="molecule type" value="Genomic_DNA"/>
</dbReference>
<dbReference type="STRING" id="1477437.SAMN05444682_11371"/>
<evidence type="ECO:0000313" key="7">
    <source>
        <dbReference type="EMBL" id="SFJ73965.1"/>
    </source>
</evidence>
<dbReference type="OrthoDB" id="6206554at2"/>
<protein>
    <submittedName>
        <fullName evidence="7">Ca-activated chloride channel family protein</fullName>
    </submittedName>
</protein>
<sequence>MIRFEHPAMLWALALLPVLLLVFLLYRRWRRKALRGFGDDRLVKRMMPDVAFSRPGWKFSIYLLAVASLIIGLANPQVGTVAVEGERKGADLMILLDVSNSMMAGDLPPNRLENAKRGISQLIDQLRSDRIGLIVFAGESYVQLPITSDYAAAKLFLNHISTDMVPTQGTAVGAAIDMAMKTFDQVSGTSKAMIVMTDGENHEDDAVAAARRAQSAGVVVHVVGLGSPEGAPIPIFQQGNPVGFIKDEKGETVVSKLNESMCREIAAASGGIYVRASTGGSGLDVVMDQVDKMEKKAVDTKLFKSYEDRFQLFVGFALLLVLLEFFISNRKSRKLSALNLFEVTK</sequence>
<feature type="transmembrane region" description="Helical" evidence="5">
    <location>
        <begin position="310"/>
        <end position="327"/>
    </location>
</feature>
<reference evidence="7 8" key="1">
    <citation type="submission" date="2016-10" db="EMBL/GenBank/DDBJ databases">
        <authorList>
            <person name="de Groot N.N."/>
        </authorList>
    </citation>
    <scope>NUCLEOTIDE SEQUENCE [LARGE SCALE GENOMIC DNA]</scope>
    <source>
        <strain evidence="7 8">RK1</strain>
    </source>
</reference>
<dbReference type="SMART" id="SM00327">
    <property type="entry name" value="VWA"/>
    <property type="match status" value="1"/>
</dbReference>
<evidence type="ECO:0000259" key="6">
    <source>
        <dbReference type="PROSITE" id="PS50234"/>
    </source>
</evidence>
<feature type="transmembrane region" description="Helical" evidence="5">
    <location>
        <begin position="6"/>
        <end position="26"/>
    </location>
</feature>
<gene>
    <name evidence="7" type="ORF">SAMN05444682_11371</name>
</gene>
<evidence type="ECO:0000256" key="4">
    <source>
        <dbReference type="ARBA" id="ARBA00023136"/>
    </source>
</evidence>
<proteinExistence type="predicted"/>
<organism evidence="7 8">
    <name type="scientific">Parapedobacter indicus</name>
    <dbReference type="NCBI Taxonomy" id="1477437"/>
    <lineage>
        <taxon>Bacteria</taxon>
        <taxon>Pseudomonadati</taxon>
        <taxon>Bacteroidota</taxon>
        <taxon>Sphingobacteriia</taxon>
        <taxon>Sphingobacteriales</taxon>
        <taxon>Sphingobacteriaceae</taxon>
        <taxon>Parapedobacter</taxon>
    </lineage>
</organism>